<sequence length="325" mass="34455">MSPQLPKMRQWLDRALPLRPPEPPPGRFLRVAGKAVHVVTDGPQDAPVVVLEAGLGGSWLGWDPVVELLADRCRLVRADRPGLGRSEPAPVPPTLAGRARWASAVLDALRVRDPVVLVGHSLGGLYAEAFARLFPQRTAAAVLVEAASEGEVGPPQPLPAARIRTARAVGETLRRAGLSQLVAPGLRRLGVRTQSQLGRDPVDAGSAYRSAYGTGHVLTEALVERALFRDLVAELEALRGGFAFPAVPLRVIAGPGVEVARHRALAAMSPLGRYDEVPGTRHLVPVDRPDAIAGSVSEVLDALAAPASPVASPCRTDRVRTTPRK</sequence>
<reference evidence="3" key="1">
    <citation type="submission" date="2022-06" db="EMBL/GenBank/DDBJ databases">
        <title>Draft genome sequence of Streptomyces sp. RB6PN25 isolated from peat swamp forest in Thailand.</title>
        <authorList>
            <person name="Duangmal K."/>
            <person name="Klaysubun C."/>
        </authorList>
    </citation>
    <scope>NUCLEOTIDE SEQUENCE</scope>
    <source>
        <strain evidence="3">RB6PN25</strain>
    </source>
</reference>
<evidence type="ECO:0000313" key="3">
    <source>
        <dbReference type="EMBL" id="MCQ4084754.1"/>
    </source>
</evidence>
<dbReference type="InterPro" id="IPR029058">
    <property type="entry name" value="AB_hydrolase_fold"/>
</dbReference>
<evidence type="ECO:0000256" key="1">
    <source>
        <dbReference type="ARBA" id="ARBA00022801"/>
    </source>
</evidence>
<evidence type="ECO:0000259" key="2">
    <source>
        <dbReference type="Pfam" id="PF12697"/>
    </source>
</evidence>
<dbReference type="InterPro" id="IPR000073">
    <property type="entry name" value="AB_hydrolase_1"/>
</dbReference>
<dbReference type="GO" id="GO:0016787">
    <property type="term" value="F:hydrolase activity"/>
    <property type="evidence" value="ECO:0007669"/>
    <property type="project" value="UniProtKB-KW"/>
</dbReference>
<dbReference type="RefSeq" id="WP_255923833.1">
    <property type="nucleotide sequence ID" value="NZ_JANFNG010000041.1"/>
</dbReference>
<dbReference type="SUPFAM" id="SSF53474">
    <property type="entry name" value="alpha/beta-Hydrolases"/>
    <property type="match status" value="1"/>
</dbReference>
<dbReference type="Pfam" id="PF12697">
    <property type="entry name" value="Abhydrolase_6"/>
    <property type="match status" value="1"/>
</dbReference>
<feature type="domain" description="AB hydrolase-1" evidence="2">
    <location>
        <begin position="49"/>
        <end position="293"/>
    </location>
</feature>
<evidence type="ECO:0000313" key="4">
    <source>
        <dbReference type="Proteomes" id="UP001057702"/>
    </source>
</evidence>
<gene>
    <name evidence="3" type="ORF">NGB36_30325</name>
</gene>
<dbReference type="InterPro" id="IPR050266">
    <property type="entry name" value="AB_hydrolase_sf"/>
</dbReference>
<name>A0ABT1Q4A7_9ACTN</name>
<dbReference type="Proteomes" id="UP001057702">
    <property type="component" value="Unassembled WGS sequence"/>
</dbReference>
<protein>
    <submittedName>
        <fullName evidence="3">Alpha/beta hydrolase</fullName>
    </submittedName>
</protein>
<proteinExistence type="predicted"/>
<comment type="caution">
    <text evidence="3">The sequence shown here is derived from an EMBL/GenBank/DDBJ whole genome shotgun (WGS) entry which is preliminary data.</text>
</comment>
<dbReference type="Gene3D" id="3.40.50.1820">
    <property type="entry name" value="alpha/beta hydrolase"/>
    <property type="match status" value="1"/>
</dbReference>
<accession>A0ABT1Q4A7</accession>
<dbReference type="PANTHER" id="PTHR43798">
    <property type="entry name" value="MONOACYLGLYCEROL LIPASE"/>
    <property type="match status" value="1"/>
</dbReference>
<keyword evidence="4" id="KW-1185">Reference proteome</keyword>
<organism evidence="3 4">
    <name type="scientific">Streptomyces humicola</name>
    <dbReference type="NCBI Taxonomy" id="2953240"/>
    <lineage>
        <taxon>Bacteria</taxon>
        <taxon>Bacillati</taxon>
        <taxon>Actinomycetota</taxon>
        <taxon>Actinomycetes</taxon>
        <taxon>Kitasatosporales</taxon>
        <taxon>Streptomycetaceae</taxon>
        <taxon>Streptomyces</taxon>
    </lineage>
</organism>
<dbReference type="PRINTS" id="PR00111">
    <property type="entry name" value="ABHYDROLASE"/>
</dbReference>
<dbReference type="EMBL" id="JANFNG010000041">
    <property type="protein sequence ID" value="MCQ4084754.1"/>
    <property type="molecule type" value="Genomic_DNA"/>
</dbReference>
<dbReference type="PANTHER" id="PTHR43798:SF31">
    <property type="entry name" value="AB HYDROLASE SUPERFAMILY PROTEIN YCLE"/>
    <property type="match status" value="1"/>
</dbReference>
<keyword evidence="1 3" id="KW-0378">Hydrolase</keyword>